<evidence type="ECO:0000313" key="4">
    <source>
        <dbReference type="Proteomes" id="UP001497472"/>
    </source>
</evidence>
<name>A0AAV1JJY2_9NEOP</name>
<organism evidence="3 4">
    <name type="scientific">Leptosia nina</name>
    <dbReference type="NCBI Taxonomy" id="320188"/>
    <lineage>
        <taxon>Eukaryota</taxon>
        <taxon>Metazoa</taxon>
        <taxon>Ecdysozoa</taxon>
        <taxon>Arthropoda</taxon>
        <taxon>Hexapoda</taxon>
        <taxon>Insecta</taxon>
        <taxon>Pterygota</taxon>
        <taxon>Neoptera</taxon>
        <taxon>Endopterygota</taxon>
        <taxon>Lepidoptera</taxon>
        <taxon>Glossata</taxon>
        <taxon>Ditrysia</taxon>
        <taxon>Papilionoidea</taxon>
        <taxon>Pieridae</taxon>
        <taxon>Pierinae</taxon>
        <taxon>Leptosia</taxon>
    </lineage>
</organism>
<keyword evidence="4" id="KW-1185">Reference proteome</keyword>
<comment type="caution">
    <text evidence="3">The sequence shown here is derived from an EMBL/GenBank/DDBJ whole genome shotgun (WGS) entry which is preliminary data.</text>
</comment>
<feature type="compositionally biased region" description="Pro residues" evidence="1">
    <location>
        <begin position="56"/>
        <end position="70"/>
    </location>
</feature>
<sequence length="70" mass="8053">MKAIYLLFVVLSVFLMFDTTNGNKILVAAKAFKKGRMDLMHRGMYDRAVNNRGEYAPPPNTYPLPPYRID</sequence>
<feature type="chain" id="PRO_5043751715" evidence="2">
    <location>
        <begin position="23"/>
        <end position="70"/>
    </location>
</feature>
<dbReference type="AlphaFoldDB" id="A0AAV1JJY2"/>
<accession>A0AAV1JJY2</accession>
<evidence type="ECO:0000256" key="1">
    <source>
        <dbReference type="SAM" id="MobiDB-lite"/>
    </source>
</evidence>
<feature type="region of interest" description="Disordered" evidence="1">
    <location>
        <begin position="51"/>
        <end position="70"/>
    </location>
</feature>
<proteinExistence type="predicted"/>
<feature type="signal peptide" evidence="2">
    <location>
        <begin position="1"/>
        <end position="22"/>
    </location>
</feature>
<reference evidence="3 4" key="1">
    <citation type="submission" date="2023-11" db="EMBL/GenBank/DDBJ databases">
        <authorList>
            <person name="Okamura Y."/>
        </authorList>
    </citation>
    <scope>NUCLEOTIDE SEQUENCE [LARGE SCALE GENOMIC DNA]</scope>
</reference>
<dbReference type="Proteomes" id="UP001497472">
    <property type="component" value="Unassembled WGS sequence"/>
</dbReference>
<evidence type="ECO:0000313" key="3">
    <source>
        <dbReference type="EMBL" id="CAK1548898.1"/>
    </source>
</evidence>
<keyword evidence="2" id="KW-0732">Signal</keyword>
<protein>
    <submittedName>
        <fullName evidence="3">Uncharacterized protein</fullName>
    </submittedName>
</protein>
<evidence type="ECO:0000256" key="2">
    <source>
        <dbReference type="SAM" id="SignalP"/>
    </source>
</evidence>
<gene>
    <name evidence="3" type="ORF">LNINA_LOCUS8246</name>
</gene>
<dbReference type="EMBL" id="CAVLEF010000011">
    <property type="protein sequence ID" value="CAK1548898.1"/>
    <property type="molecule type" value="Genomic_DNA"/>
</dbReference>